<dbReference type="GO" id="GO:0098796">
    <property type="term" value="C:membrane protein complex"/>
    <property type="evidence" value="ECO:0007669"/>
    <property type="project" value="UniProtKB-ARBA"/>
</dbReference>
<gene>
    <name evidence="5" type="ORF">SAMN02745163_01943</name>
</gene>
<dbReference type="GO" id="GO:0022857">
    <property type="term" value="F:transmembrane transporter activity"/>
    <property type="evidence" value="ECO:0007669"/>
    <property type="project" value="UniProtKB-ARBA"/>
</dbReference>
<protein>
    <submittedName>
        <fullName evidence="5">Putative ABC transport system ATP-binding protein</fullName>
    </submittedName>
</protein>
<dbReference type="InterPro" id="IPR015854">
    <property type="entry name" value="ABC_transpr_LolD-like"/>
</dbReference>
<dbReference type="PROSITE" id="PS50893">
    <property type="entry name" value="ABC_TRANSPORTER_2"/>
    <property type="match status" value="1"/>
</dbReference>
<name>A0A1M6J843_9CLOT</name>
<dbReference type="RefSeq" id="WP_072986481.1">
    <property type="nucleotide sequence ID" value="NZ_FQZB01000008.1"/>
</dbReference>
<dbReference type="CDD" id="cd03255">
    <property type="entry name" value="ABC_MJ0796_LolCDE_FtsE"/>
    <property type="match status" value="1"/>
</dbReference>
<dbReference type="InterPro" id="IPR017871">
    <property type="entry name" value="ABC_transporter-like_CS"/>
</dbReference>
<organism evidence="5 6">
    <name type="scientific">Clostridium cavendishii DSM 21758</name>
    <dbReference type="NCBI Taxonomy" id="1121302"/>
    <lineage>
        <taxon>Bacteria</taxon>
        <taxon>Bacillati</taxon>
        <taxon>Bacillota</taxon>
        <taxon>Clostridia</taxon>
        <taxon>Eubacteriales</taxon>
        <taxon>Clostridiaceae</taxon>
        <taxon>Clostridium</taxon>
    </lineage>
</organism>
<dbReference type="STRING" id="1121302.SAMN02745163_01943"/>
<dbReference type="GO" id="GO:0005886">
    <property type="term" value="C:plasma membrane"/>
    <property type="evidence" value="ECO:0007669"/>
    <property type="project" value="TreeGrafter"/>
</dbReference>
<dbReference type="InterPro" id="IPR027417">
    <property type="entry name" value="P-loop_NTPase"/>
</dbReference>
<dbReference type="InterPro" id="IPR003593">
    <property type="entry name" value="AAA+_ATPase"/>
</dbReference>
<dbReference type="GO" id="GO:0005524">
    <property type="term" value="F:ATP binding"/>
    <property type="evidence" value="ECO:0007669"/>
    <property type="project" value="UniProtKB-KW"/>
</dbReference>
<keyword evidence="1" id="KW-0813">Transport</keyword>
<evidence type="ECO:0000259" key="4">
    <source>
        <dbReference type="PROSITE" id="PS50893"/>
    </source>
</evidence>
<dbReference type="PANTHER" id="PTHR24220:SF86">
    <property type="entry name" value="ABC TRANSPORTER ABCH.1"/>
    <property type="match status" value="1"/>
</dbReference>
<dbReference type="EMBL" id="FQZB01000008">
    <property type="protein sequence ID" value="SHJ42851.1"/>
    <property type="molecule type" value="Genomic_DNA"/>
</dbReference>
<dbReference type="OrthoDB" id="9802264at2"/>
<dbReference type="GO" id="GO:0016887">
    <property type="term" value="F:ATP hydrolysis activity"/>
    <property type="evidence" value="ECO:0007669"/>
    <property type="project" value="InterPro"/>
</dbReference>
<dbReference type="Proteomes" id="UP000184310">
    <property type="component" value="Unassembled WGS sequence"/>
</dbReference>
<dbReference type="Gene3D" id="3.40.50.300">
    <property type="entry name" value="P-loop containing nucleotide triphosphate hydrolases"/>
    <property type="match status" value="1"/>
</dbReference>
<dbReference type="Pfam" id="PF00005">
    <property type="entry name" value="ABC_tran"/>
    <property type="match status" value="1"/>
</dbReference>
<evidence type="ECO:0000256" key="3">
    <source>
        <dbReference type="ARBA" id="ARBA00022840"/>
    </source>
</evidence>
<reference evidence="5 6" key="1">
    <citation type="submission" date="2016-11" db="EMBL/GenBank/DDBJ databases">
        <authorList>
            <person name="Jaros S."/>
            <person name="Januszkiewicz K."/>
            <person name="Wedrychowicz H."/>
        </authorList>
    </citation>
    <scope>NUCLEOTIDE SEQUENCE [LARGE SCALE GENOMIC DNA]</scope>
    <source>
        <strain evidence="5 6">DSM 21758</strain>
    </source>
</reference>
<dbReference type="FunFam" id="3.40.50.300:FF:000032">
    <property type="entry name" value="Export ABC transporter ATP-binding protein"/>
    <property type="match status" value="1"/>
</dbReference>
<keyword evidence="2" id="KW-0547">Nucleotide-binding</keyword>
<dbReference type="InterPro" id="IPR017911">
    <property type="entry name" value="MacB-like_ATP-bd"/>
</dbReference>
<evidence type="ECO:0000256" key="2">
    <source>
        <dbReference type="ARBA" id="ARBA00022741"/>
    </source>
</evidence>
<dbReference type="PROSITE" id="PS00211">
    <property type="entry name" value="ABC_TRANSPORTER_1"/>
    <property type="match status" value="1"/>
</dbReference>
<proteinExistence type="predicted"/>
<accession>A0A1M6J843</accession>
<sequence length="231" mass="25719">MEVLRAENLIKSYGKNEAKVNAVNGINLTINKGEFVAIVGPSGSGKSTLLHLLGGVDNPTKGKVYIDGIDIYGLKENELSVLRRRKIGFIFQYYNLIPVLNAKENILIPVLLDHKKEDAEYIEELMEVLGLQDRKNHLPSQLSGGQQQRVAIGRALANKPSIILADEPTGNLDSKNSKEILELLKLSVKKFNQTLVIITHDLNLAKQADRIIKISDGKIFSDEYNYVEEVL</sequence>
<evidence type="ECO:0000256" key="1">
    <source>
        <dbReference type="ARBA" id="ARBA00022448"/>
    </source>
</evidence>
<dbReference type="SMART" id="SM00382">
    <property type="entry name" value="AAA"/>
    <property type="match status" value="1"/>
</dbReference>
<evidence type="ECO:0000313" key="6">
    <source>
        <dbReference type="Proteomes" id="UP000184310"/>
    </source>
</evidence>
<dbReference type="SUPFAM" id="SSF52540">
    <property type="entry name" value="P-loop containing nucleoside triphosphate hydrolases"/>
    <property type="match status" value="1"/>
</dbReference>
<dbReference type="InterPro" id="IPR003439">
    <property type="entry name" value="ABC_transporter-like_ATP-bd"/>
</dbReference>
<evidence type="ECO:0000313" key="5">
    <source>
        <dbReference type="EMBL" id="SHJ42851.1"/>
    </source>
</evidence>
<dbReference type="PANTHER" id="PTHR24220">
    <property type="entry name" value="IMPORT ATP-BINDING PROTEIN"/>
    <property type="match status" value="1"/>
</dbReference>
<keyword evidence="3 5" id="KW-0067">ATP-binding</keyword>
<feature type="domain" description="ABC transporter" evidence="4">
    <location>
        <begin position="4"/>
        <end position="230"/>
    </location>
</feature>
<dbReference type="AlphaFoldDB" id="A0A1M6J843"/>
<keyword evidence="6" id="KW-1185">Reference proteome</keyword>